<proteinExistence type="predicted"/>
<evidence type="ECO:0000313" key="2">
    <source>
        <dbReference type="EMBL" id="QYS93371.1"/>
    </source>
</evidence>
<feature type="transmembrane region" description="Helical" evidence="1">
    <location>
        <begin position="56"/>
        <end position="76"/>
    </location>
</feature>
<name>A0A8G0L083_9HYPO</name>
<evidence type="ECO:0008006" key="4">
    <source>
        <dbReference type="Google" id="ProtNLM"/>
    </source>
</evidence>
<accession>A0A8G0L083</accession>
<protein>
    <recommendedName>
        <fullName evidence="4">Transmembrane protein</fullName>
    </recommendedName>
</protein>
<sequence>MPAKTRDIKTTAAAIAPYNHVGSITCHFFSQSAFSRSPPSVCLSSVYFVCPYRLCLSIVSFVCRFCLSLLSVAFVCRFCLSLLSVYRFRLSIASIIFLTISLYFLFLFPPL</sequence>
<dbReference type="AlphaFoldDB" id="A0A8G0L083"/>
<reference evidence="2 3" key="1">
    <citation type="journal article" date="2021" name="BMC Genomics">
        <title>Telomere-to-telomere genome assembly of asparaginase-producing Trichoderma simmonsii.</title>
        <authorList>
            <person name="Chung D."/>
            <person name="Kwon Y.M."/>
            <person name="Yang Y."/>
        </authorList>
    </citation>
    <scope>NUCLEOTIDE SEQUENCE [LARGE SCALE GENOMIC DNA]</scope>
    <source>
        <strain evidence="2 3">GH-Sj1</strain>
    </source>
</reference>
<evidence type="ECO:0000313" key="3">
    <source>
        <dbReference type="Proteomes" id="UP000826661"/>
    </source>
</evidence>
<gene>
    <name evidence="2" type="ORF">H0G86_000750</name>
</gene>
<dbReference type="EMBL" id="CP075864">
    <property type="protein sequence ID" value="QYS93371.1"/>
    <property type="molecule type" value="Genomic_DNA"/>
</dbReference>
<dbReference type="Proteomes" id="UP000826661">
    <property type="component" value="Chromosome I"/>
</dbReference>
<keyword evidence="1" id="KW-0472">Membrane</keyword>
<organism evidence="2 3">
    <name type="scientific">Trichoderma simmonsii</name>
    <dbReference type="NCBI Taxonomy" id="1491479"/>
    <lineage>
        <taxon>Eukaryota</taxon>
        <taxon>Fungi</taxon>
        <taxon>Dikarya</taxon>
        <taxon>Ascomycota</taxon>
        <taxon>Pezizomycotina</taxon>
        <taxon>Sordariomycetes</taxon>
        <taxon>Hypocreomycetidae</taxon>
        <taxon>Hypocreales</taxon>
        <taxon>Hypocreaceae</taxon>
        <taxon>Trichoderma</taxon>
    </lineage>
</organism>
<keyword evidence="3" id="KW-1185">Reference proteome</keyword>
<keyword evidence="1" id="KW-0812">Transmembrane</keyword>
<feature type="transmembrane region" description="Helical" evidence="1">
    <location>
        <begin position="88"/>
        <end position="108"/>
    </location>
</feature>
<keyword evidence="1" id="KW-1133">Transmembrane helix</keyword>
<evidence type="ECO:0000256" key="1">
    <source>
        <dbReference type="SAM" id="Phobius"/>
    </source>
</evidence>